<evidence type="ECO:0000259" key="2">
    <source>
        <dbReference type="Pfam" id="PF13280"/>
    </source>
</evidence>
<dbReference type="InterPro" id="IPR013196">
    <property type="entry name" value="HTH_11"/>
</dbReference>
<evidence type="ECO:0000259" key="1">
    <source>
        <dbReference type="Pfam" id="PF08279"/>
    </source>
</evidence>
<dbReference type="EMBL" id="CP097899">
    <property type="protein sequence ID" value="URN95760.1"/>
    <property type="molecule type" value="Genomic_DNA"/>
</dbReference>
<gene>
    <name evidence="4" type="ORF">NAG76_05810</name>
</gene>
<dbReference type="InterPro" id="IPR036388">
    <property type="entry name" value="WH-like_DNA-bd_sf"/>
</dbReference>
<dbReference type="Proteomes" id="UP001056756">
    <property type="component" value="Chromosome"/>
</dbReference>
<dbReference type="PANTHER" id="PTHR34580:SF9">
    <property type="entry name" value="SLL5097 PROTEIN"/>
    <property type="match status" value="1"/>
</dbReference>
<dbReference type="Gene3D" id="1.10.10.10">
    <property type="entry name" value="Winged helix-like DNA-binding domain superfamily/Winged helix DNA-binding domain"/>
    <property type="match status" value="1"/>
</dbReference>
<dbReference type="SUPFAM" id="SSF46785">
    <property type="entry name" value="Winged helix' DNA-binding domain"/>
    <property type="match status" value="1"/>
</dbReference>
<dbReference type="InterPro" id="IPR057727">
    <property type="entry name" value="WCX_dom"/>
</dbReference>
<dbReference type="InterPro" id="IPR026881">
    <property type="entry name" value="WYL_dom"/>
</dbReference>
<feature type="domain" description="WYL" evidence="2">
    <location>
        <begin position="141"/>
        <end position="201"/>
    </location>
</feature>
<dbReference type="Pfam" id="PF25583">
    <property type="entry name" value="WCX"/>
    <property type="match status" value="1"/>
</dbReference>
<sequence>MNNRILTMMRLLDSRKKFTARELADRFNVSIRTIQRDLDHLQKMGFPLYAEVGANGGYRVLPNRILPPLQLTKHEAFGMFMMIEYLENVSDFPYGSIRTQLADQHFTSLPQEVQDEIVRMRQHIAFVQHHGMHPEPLTTFILSAAVEKREVEFSYASRSGTKKVQAYPLGVYYEHGYWYMPAQKGDSVLLYRVDRMGQLEILQHSEKSVPTLNDWLHSKDSRQSVEVIIQFTEFGARLAQSDTLFKSIMNNRYCGQIPLEEFPFVARKLLAYGPDAKVISPPQLRDIVMEQLESSLRQYE</sequence>
<proteinExistence type="predicted"/>
<dbReference type="AlphaFoldDB" id="A0A9J6ZIX3"/>
<feature type="domain" description="Helix-turn-helix type 11" evidence="1">
    <location>
        <begin position="4"/>
        <end position="59"/>
    </location>
</feature>
<feature type="domain" description="WCX" evidence="3">
    <location>
        <begin position="254"/>
        <end position="293"/>
    </location>
</feature>
<organism evidence="4 5">
    <name type="scientific">Candidatus Pristimantibacillus lignocellulolyticus</name>
    <dbReference type="NCBI Taxonomy" id="2994561"/>
    <lineage>
        <taxon>Bacteria</taxon>
        <taxon>Bacillati</taxon>
        <taxon>Bacillota</taxon>
        <taxon>Bacilli</taxon>
        <taxon>Bacillales</taxon>
        <taxon>Paenibacillaceae</taxon>
        <taxon>Candidatus Pristimantibacillus</taxon>
    </lineage>
</organism>
<dbReference type="InterPro" id="IPR051534">
    <property type="entry name" value="CBASS_pafABC_assoc_protein"/>
</dbReference>
<accession>A0A9J6ZIX3</accession>
<evidence type="ECO:0000313" key="4">
    <source>
        <dbReference type="EMBL" id="URN95760.1"/>
    </source>
</evidence>
<protein>
    <submittedName>
        <fullName evidence="4">YafY family transcriptional regulator</fullName>
    </submittedName>
</protein>
<evidence type="ECO:0000313" key="5">
    <source>
        <dbReference type="Proteomes" id="UP001056756"/>
    </source>
</evidence>
<dbReference type="PANTHER" id="PTHR34580">
    <property type="match status" value="1"/>
</dbReference>
<dbReference type="InterPro" id="IPR036390">
    <property type="entry name" value="WH_DNA-bd_sf"/>
</dbReference>
<dbReference type="Pfam" id="PF08279">
    <property type="entry name" value="HTH_11"/>
    <property type="match status" value="1"/>
</dbReference>
<evidence type="ECO:0000259" key="3">
    <source>
        <dbReference type="Pfam" id="PF25583"/>
    </source>
</evidence>
<dbReference type="Pfam" id="PF13280">
    <property type="entry name" value="WYL"/>
    <property type="match status" value="1"/>
</dbReference>
<reference evidence="4" key="1">
    <citation type="submission" date="2022-05" db="EMBL/GenBank/DDBJ databases">
        <title>Novel bacterial taxa in a minimal lignocellulolytic consortium and its capacity to transform plastics disclosed by genome-resolved metagenomics.</title>
        <authorList>
            <person name="Rodriguez C.A.D."/>
            <person name="Diaz-Garcia L."/>
            <person name="Herrera K."/>
            <person name="Tarazona N.A."/>
            <person name="Sproer C."/>
            <person name="Overmann J."/>
            <person name="Jimenez D.J."/>
        </authorList>
    </citation>
    <scope>NUCLEOTIDE SEQUENCE</scope>
    <source>
        <strain evidence="4">MAG5</strain>
    </source>
</reference>
<name>A0A9J6ZIX3_9BACL</name>
<dbReference type="KEGG" id="plig:NAG76_05810"/>